<evidence type="ECO:0000313" key="3">
    <source>
        <dbReference type="EMBL" id="GAA2038653.1"/>
    </source>
</evidence>
<keyword evidence="2" id="KW-0472">Membrane</keyword>
<dbReference type="RefSeq" id="WP_344667638.1">
    <property type="nucleotide sequence ID" value="NZ_BAAAQN010000027.1"/>
</dbReference>
<evidence type="ECO:0000256" key="1">
    <source>
        <dbReference type="SAM" id="MobiDB-lite"/>
    </source>
</evidence>
<dbReference type="Proteomes" id="UP001500751">
    <property type="component" value="Unassembled WGS sequence"/>
</dbReference>
<feature type="region of interest" description="Disordered" evidence="1">
    <location>
        <begin position="1"/>
        <end position="37"/>
    </location>
</feature>
<feature type="transmembrane region" description="Helical" evidence="2">
    <location>
        <begin position="129"/>
        <end position="152"/>
    </location>
</feature>
<reference evidence="3 4" key="1">
    <citation type="journal article" date="2019" name="Int. J. Syst. Evol. Microbiol.">
        <title>The Global Catalogue of Microorganisms (GCM) 10K type strain sequencing project: providing services to taxonomists for standard genome sequencing and annotation.</title>
        <authorList>
            <consortium name="The Broad Institute Genomics Platform"/>
            <consortium name="The Broad Institute Genome Sequencing Center for Infectious Disease"/>
            <person name="Wu L."/>
            <person name="Ma J."/>
        </authorList>
    </citation>
    <scope>NUCLEOTIDE SEQUENCE [LARGE SCALE GENOMIC DNA]</scope>
    <source>
        <strain evidence="3 4">JCM 16014</strain>
    </source>
</reference>
<feature type="transmembrane region" description="Helical" evidence="2">
    <location>
        <begin position="345"/>
        <end position="367"/>
    </location>
</feature>
<name>A0ABN2ULE7_9ACTN</name>
<accession>A0ABN2ULE7</accession>
<keyword evidence="4" id="KW-1185">Reference proteome</keyword>
<dbReference type="EMBL" id="BAAAQN010000027">
    <property type="protein sequence ID" value="GAA2038653.1"/>
    <property type="molecule type" value="Genomic_DNA"/>
</dbReference>
<proteinExistence type="predicted"/>
<evidence type="ECO:0000313" key="4">
    <source>
        <dbReference type="Proteomes" id="UP001500751"/>
    </source>
</evidence>
<evidence type="ECO:0000256" key="2">
    <source>
        <dbReference type="SAM" id="Phobius"/>
    </source>
</evidence>
<dbReference type="InterPro" id="IPR025519">
    <property type="entry name" value="DUF4407"/>
</dbReference>
<organism evidence="3 4">
    <name type="scientific">Catenulispora yoronensis</name>
    <dbReference type="NCBI Taxonomy" id="450799"/>
    <lineage>
        <taxon>Bacteria</taxon>
        <taxon>Bacillati</taxon>
        <taxon>Actinomycetota</taxon>
        <taxon>Actinomycetes</taxon>
        <taxon>Catenulisporales</taxon>
        <taxon>Catenulisporaceae</taxon>
        <taxon>Catenulispora</taxon>
    </lineage>
</organism>
<sequence length="456" mass="50393">MATDATVRPVSYEDPVPPRAGGAFGDDDRLARPAPRRRGPASWMRRLIGVREDVMDWEPEDRTKYAWFGVIVFNTALQGGISMAVALSTVRSELPTAAKVLIAVVWFWIVLGLDSWLVSSTHGVSRARLLALLPRLMLSVLLSLFVAEPLLLQIFDKEIKHQIAAVNLSSEQAYAGQIVRCNPTDGTVNTAADCLGFQLHVAGSPTEVQRQIASNAADVTVAQKSVDDFNAALNVKLKDEQKECAPERWIRRGAYWDTTTTCENIRKDIVAFRAGTDINALNARLKSVKDTAATLATQERTAGSAYQAARQSALDKAIADHTATLDSGGLLTRADALSVVAWSTWYAGFVTILIHLILVVVDAMPVLAKLMSGPTRYDRALARRQTANQELHLLHLDVEKVCAHAGYEFEKHVRTQRAETGKRRVDHDLRLQEAELAHQFRAELDARTERILRSRS</sequence>
<comment type="caution">
    <text evidence="3">The sequence shown here is derived from an EMBL/GenBank/DDBJ whole genome shotgun (WGS) entry which is preliminary data.</text>
</comment>
<keyword evidence="2" id="KW-1133">Transmembrane helix</keyword>
<feature type="transmembrane region" description="Helical" evidence="2">
    <location>
        <begin position="96"/>
        <end position="117"/>
    </location>
</feature>
<feature type="transmembrane region" description="Helical" evidence="2">
    <location>
        <begin position="65"/>
        <end position="90"/>
    </location>
</feature>
<dbReference type="Pfam" id="PF14362">
    <property type="entry name" value="DUF4407"/>
    <property type="match status" value="1"/>
</dbReference>
<protein>
    <submittedName>
        <fullName evidence="3">DUF4407 domain-containing protein</fullName>
    </submittedName>
</protein>
<gene>
    <name evidence="3" type="ORF">GCM10009839_45340</name>
</gene>
<keyword evidence="2" id="KW-0812">Transmembrane</keyword>